<reference evidence="8" key="1">
    <citation type="submission" date="2022-12" db="EMBL/GenBank/DDBJ databases">
        <authorList>
            <person name="Webb A."/>
        </authorList>
    </citation>
    <scope>NUCLEOTIDE SEQUENCE</scope>
    <source>
        <strain evidence="8">Hp1</strain>
    </source>
</reference>
<keyword evidence="5" id="KW-0521">NADP</keyword>
<evidence type="ECO:0008006" key="10">
    <source>
        <dbReference type="Google" id="ProtNLM"/>
    </source>
</evidence>
<dbReference type="SUPFAM" id="SSF51905">
    <property type="entry name" value="FAD/NAD(P)-binding domain"/>
    <property type="match status" value="2"/>
</dbReference>
<dbReference type="EMBL" id="CANTFL010001387">
    <property type="protein sequence ID" value="CAI5738585.1"/>
    <property type="molecule type" value="Genomic_DNA"/>
</dbReference>
<evidence type="ECO:0000256" key="3">
    <source>
        <dbReference type="ARBA" id="ARBA00022630"/>
    </source>
</evidence>
<dbReference type="GO" id="GO:0050660">
    <property type="term" value="F:flavin adenine dinucleotide binding"/>
    <property type="evidence" value="ECO:0007669"/>
    <property type="project" value="InterPro"/>
</dbReference>
<dbReference type="InterPro" id="IPR050346">
    <property type="entry name" value="FMO-like"/>
</dbReference>
<dbReference type="PRINTS" id="PR00370">
    <property type="entry name" value="FMOXYGENASE"/>
</dbReference>
<gene>
    <name evidence="8" type="ORF">HBR001_LOCUS7536</name>
</gene>
<organism evidence="8 9">
    <name type="scientific">Hyaloperonospora brassicae</name>
    <name type="common">Brassica downy mildew</name>
    <name type="synonym">Peronospora brassicae</name>
    <dbReference type="NCBI Taxonomy" id="162125"/>
    <lineage>
        <taxon>Eukaryota</taxon>
        <taxon>Sar</taxon>
        <taxon>Stramenopiles</taxon>
        <taxon>Oomycota</taxon>
        <taxon>Peronosporomycetes</taxon>
        <taxon>Peronosporales</taxon>
        <taxon>Peronosporaceae</taxon>
        <taxon>Hyaloperonospora</taxon>
    </lineage>
</organism>
<dbReference type="AlphaFoldDB" id="A0AAV0US77"/>
<evidence type="ECO:0000256" key="6">
    <source>
        <dbReference type="ARBA" id="ARBA00023002"/>
    </source>
</evidence>
<comment type="similarity">
    <text evidence="2">Belongs to the FMO family.</text>
</comment>
<dbReference type="PANTHER" id="PTHR23023">
    <property type="entry name" value="DIMETHYLANILINE MONOOXYGENASE"/>
    <property type="match status" value="1"/>
</dbReference>
<keyword evidence="4" id="KW-0274">FAD</keyword>
<dbReference type="GO" id="GO:0050661">
    <property type="term" value="F:NADP binding"/>
    <property type="evidence" value="ECO:0007669"/>
    <property type="project" value="InterPro"/>
</dbReference>
<keyword evidence="3" id="KW-0285">Flavoprotein</keyword>
<keyword evidence="9" id="KW-1185">Reference proteome</keyword>
<accession>A0AAV0US77</accession>
<keyword evidence="6" id="KW-0560">Oxidoreductase</keyword>
<dbReference type="GO" id="GO:0004499">
    <property type="term" value="F:N,N-dimethylaniline monooxygenase activity"/>
    <property type="evidence" value="ECO:0007669"/>
    <property type="project" value="InterPro"/>
</dbReference>
<comment type="caution">
    <text evidence="8">The sequence shown here is derived from an EMBL/GenBank/DDBJ whole genome shotgun (WGS) entry which is preliminary data.</text>
</comment>
<dbReference type="InterPro" id="IPR036188">
    <property type="entry name" value="FAD/NAD-bd_sf"/>
</dbReference>
<protein>
    <recommendedName>
        <fullName evidence="10">Flavin-containing monooxygenase</fullName>
    </recommendedName>
</protein>
<evidence type="ECO:0000256" key="4">
    <source>
        <dbReference type="ARBA" id="ARBA00022827"/>
    </source>
</evidence>
<evidence type="ECO:0000256" key="1">
    <source>
        <dbReference type="ARBA" id="ARBA00001974"/>
    </source>
</evidence>
<evidence type="ECO:0000313" key="9">
    <source>
        <dbReference type="Proteomes" id="UP001162031"/>
    </source>
</evidence>
<evidence type="ECO:0000256" key="2">
    <source>
        <dbReference type="ARBA" id="ARBA00009183"/>
    </source>
</evidence>
<name>A0AAV0US77_HYABA</name>
<comment type="cofactor">
    <cofactor evidence="1">
        <name>FAD</name>
        <dbReference type="ChEBI" id="CHEBI:57692"/>
    </cofactor>
</comment>
<keyword evidence="7" id="KW-0503">Monooxygenase</keyword>
<dbReference type="PIRSF" id="PIRSF000332">
    <property type="entry name" value="FMO"/>
    <property type="match status" value="1"/>
</dbReference>
<dbReference type="InterPro" id="IPR020946">
    <property type="entry name" value="Flavin_mOase-like"/>
</dbReference>
<evidence type="ECO:0000313" key="8">
    <source>
        <dbReference type="EMBL" id="CAI5738585.1"/>
    </source>
</evidence>
<dbReference type="InterPro" id="IPR000960">
    <property type="entry name" value="Flavin_mOase"/>
</dbReference>
<dbReference type="Gene3D" id="3.50.50.60">
    <property type="entry name" value="FAD/NAD(P)-binding domain"/>
    <property type="match status" value="3"/>
</dbReference>
<proteinExistence type="inferred from homology"/>
<sequence length="448" mass="49882">MPVKLRVGIIGGGAAGLITAKCLREGGHKVTVFEKTGHVGGLWKYSATASSGVYKSLRTNLPTAIMQLKDFPFQKGLPSFPSHADVLQYLERYCKHYRVDDVMRLQSTVTSLSKAGRQWTIDVTSEMDGDYEETFDRVVICNGHFATPAMAVIKGMEHFKGVVSHSRSYRTPESYKGKRVVLIGRGPSGEDISLELVENGASEVIVVDPEYDPCAIIDSQDRRLRKPVIERIAEDGSVMFTDGSSIAAPDEIMHCTGYLYTAKQLVPSELLFPDAFVQSAAVDKELAHDLLACTTRGDAVAPLYKHVFAIEDPSAAFVGLTFHNLPFLCFQLQARWIARVFDGSVALPSKDDMYEDFYAYLRTLEKGARKLHELEARQRGYFTEMAALSDTVVGEEIYEMCDDAGFLRKEFPYSYRAAEFGQDSSTGKWVRRFKSSDSSPERVKEFSG</sequence>
<dbReference type="Pfam" id="PF00743">
    <property type="entry name" value="FMO-like"/>
    <property type="match status" value="2"/>
</dbReference>
<evidence type="ECO:0000256" key="5">
    <source>
        <dbReference type="ARBA" id="ARBA00022857"/>
    </source>
</evidence>
<evidence type="ECO:0000256" key="7">
    <source>
        <dbReference type="ARBA" id="ARBA00023033"/>
    </source>
</evidence>
<dbReference type="Proteomes" id="UP001162031">
    <property type="component" value="Unassembled WGS sequence"/>
</dbReference>
<dbReference type="FunFam" id="3.50.50.60:FF:000138">
    <property type="entry name" value="Flavin-containing monooxygenase"/>
    <property type="match status" value="1"/>
</dbReference>